<proteinExistence type="evidence at transcript level"/>
<protein>
    <submittedName>
        <fullName evidence="2">Predicted protein</fullName>
    </submittedName>
</protein>
<sequence>MKGCSPSSSVAPLTASNGCDTFSRARAYPERNVWCPMSPTIITRICLCSLSMCVLEEGDEPNRLAPPVGEPASLTVGAPHQVCVLFKAA</sequence>
<dbReference type="AlphaFoldDB" id="F2D324"/>
<organism evidence="2">
    <name type="scientific">Hordeum vulgare subsp. vulgare</name>
    <name type="common">Domesticated barley</name>
    <dbReference type="NCBI Taxonomy" id="112509"/>
    <lineage>
        <taxon>Eukaryota</taxon>
        <taxon>Viridiplantae</taxon>
        <taxon>Streptophyta</taxon>
        <taxon>Embryophyta</taxon>
        <taxon>Tracheophyta</taxon>
        <taxon>Spermatophyta</taxon>
        <taxon>Magnoliopsida</taxon>
        <taxon>Liliopsida</taxon>
        <taxon>Poales</taxon>
        <taxon>Poaceae</taxon>
        <taxon>BOP clade</taxon>
        <taxon>Pooideae</taxon>
        <taxon>Triticodae</taxon>
        <taxon>Triticeae</taxon>
        <taxon>Hordeinae</taxon>
        <taxon>Hordeum</taxon>
    </lineage>
</organism>
<accession>F2D324</accession>
<reference evidence="2" key="1">
    <citation type="journal article" date="2011" name="Plant Physiol.">
        <title>Comprehensive sequence analysis of 24,783 barley full-length cDNAs derived from 12 clone libraries.</title>
        <authorList>
            <person name="Matsumoto T."/>
            <person name="Tanaka T."/>
            <person name="Sakai H."/>
            <person name="Amano N."/>
            <person name="Kanamori H."/>
            <person name="Kurita K."/>
            <person name="Kikuta A."/>
            <person name="Kamiya K."/>
            <person name="Yamamoto M."/>
            <person name="Ikawa H."/>
            <person name="Fujii N."/>
            <person name="Hori K."/>
            <person name="Itoh T."/>
            <person name="Sato K."/>
        </authorList>
    </citation>
    <scope>NUCLEOTIDE SEQUENCE</scope>
    <source>
        <tissue evidence="2">Shoot</tissue>
    </source>
</reference>
<feature type="region of interest" description="Disordered" evidence="1">
    <location>
        <begin position="1"/>
        <end position="20"/>
    </location>
</feature>
<evidence type="ECO:0000256" key="1">
    <source>
        <dbReference type="SAM" id="MobiDB-lite"/>
    </source>
</evidence>
<dbReference type="EMBL" id="AK358281">
    <property type="protein sequence ID" value="BAJ89495.1"/>
    <property type="molecule type" value="mRNA"/>
</dbReference>
<evidence type="ECO:0000313" key="2">
    <source>
        <dbReference type="EMBL" id="BAJ89495.1"/>
    </source>
</evidence>
<name>F2D324_HORVV</name>